<evidence type="ECO:0000313" key="1">
    <source>
        <dbReference type="EMBL" id="KEI70067.1"/>
    </source>
</evidence>
<proteinExistence type="predicted"/>
<evidence type="ECO:0000313" key="2">
    <source>
        <dbReference type="Proteomes" id="UP000027997"/>
    </source>
</evidence>
<gene>
    <name evidence="1" type="ORF">GV64_04295</name>
</gene>
<accession>A0A081K7E1</accession>
<protein>
    <submittedName>
        <fullName evidence="1">Uncharacterized protein</fullName>
    </submittedName>
</protein>
<name>A0A081K7E1_9GAMM</name>
<dbReference type="EMBL" id="JOJP01000001">
    <property type="protein sequence ID" value="KEI70067.1"/>
    <property type="molecule type" value="Genomic_DNA"/>
</dbReference>
<reference evidence="1 2" key="1">
    <citation type="submission" date="2014-06" db="EMBL/GenBank/DDBJ databases">
        <title>Whole Genome Sequences of Three Symbiotic Endozoicomonas Bacteria.</title>
        <authorList>
            <person name="Neave M.J."/>
            <person name="Apprill A."/>
            <person name="Voolstra C.R."/>
        </authorList>
    </citation>
    <scope>NUCLEOTIDE SEQUENCE [LARGE SCALE GENOMIC DNA]</scope>
    <source>
        <strain evidence="1 2">DSM 22380</strain>
    </source>
</reference>
<dbReference type="STRING" id="305900.GV64_04295"/>
<comment type="caution">
    <text evidence="1">The sequence shown here is derived from an EMBL/GenBank/DDBJ whole genome shotgun (WGS) entry which is preliminary data.</text>
</comment>
<dbReference type="AlphaFoldDB" id="A0A081K7E1"/>
<sequence length="66" mass="7343">MSLRTISSERLKKVLADHSLSLNKPLSIKNISVDRLVSHKPHPEKKLNTSADHISHAHTQAELIGN</sequence>
<organism evidence="1 2">
    <name type="scientific">Endozoicomonas elysicola</name>
    <dbReference type="NCBI Taxonomy" id="305900"/>
    <lineage>
        <taxon>Bacteria</taxon>
        <taxon>Pseudomonadati</taxon>
        <taxon>Pseudomonadota</taxon>
        <taxon>Gammaproteobacteria</taxon>
        <taxon>Oceanospirillales</taxon>
        <taxon>Endozoicomonadaceae</taxon>
        <taxon>Endozoicomonas</taxon>
    </lineage>
</organism>
<keyword evidence="2" id="KW-1185">Reference proteome</keyword>
<dbReference type="Proteomes" id="UP000027997">
    <property type="component" value="Unassembled WGS sequence"/>
</dbReference>